<dbReference type="SMR" id="A0A8J5I1W0"/>
<dbReference type="GO" id="GO:0005634">
    <property type="term" value="C:nucleus"/>
    <property type="evidence" value="ECO:0007669"/>
    <property type="project" value="UniProtKB-SubCell"/>
</dbReference>
<evidence type="ECO:0000256" key="4">
    <source>
        <dbReference type="RuleBase" id="RU369065"/>
    </source>
</evidence>
<name>A0A8J5I1W0_ZINOF</name>
<keyword evidence="3" id="KW-0832">Ubl conjugation</keyword>
<accession>A0A8J5I1W0</accession>
<dbReference type="PROSITE" id="PS51320">
    <property type="entry name" value="TIFY"/>
    <property type="match status" value="1"/>
</dbReference>
<comment type="function">
    <text evidence="4">Repressor of jasmonate responses.</text>
</comment>
<evidence type="ECO:0000256" key="1">
    <source>
        <dbReference type="ARBA" id="ARBA00008614"/>
    </source>
</evidence>
<dbReference type="SMART" id="SM00979">
    <property type="entry name" value="TIFY"/>
    <property type="match status" value="1"/>
</dbReference>
<dbReference type="PANTHER" id="PTHR33077">
    <property type="entry name" value="PROTEIN TIFY 4A-RELATED-RELATED"/>
    <property type="match status" value="1"/>
</dbReference>
<gene>
    <name evidence="7" type="ORF">ZIOFF_007449</name>
</gene>
<feature type="region of interest" description="Disordered" evidence="5">
    <location>
        <begin position="71"/>
        <end position="108"/>
    </location>
</feature>
<dbReference type="EMBL" id="JACMSC010000002">
    <property type="protein sequence ID" value="KAG6533574.1"/>
    <property type="molecule type" value="Genomic_DNA"/>
</dbReference>
<reference evidence="7 8" key="1">
    <citation type="submission" date="2020-08" db="EMBL/GenBank/DDBJ databases">
        <title>Plant Genome Project.</title>
        <authorList>
            <person name="Zhang R.-G."/>
        </authorList>
    </citation>
    <scope>NUCLEOTIDE SEQUENCE [LARGE SCALE GENOMIC DNA]</scope>
    <source>
        <tissue evidence="7">Rhizome</tissue>
    </source>
</reference>
<sequence length="150" mass="17278">MSRDAIDLRLRLGNASADGDRRSSTPRFCGVEQQGNQQITIFYNGQICIRNVTDLQARAIICMATKEMDDQWRKESTQAKEKESSPSQLLLHHRSSVRRPPLSMEQQLLMNPKLPMKRSLQRFLQKRKSRSLAISPYYMHTSEPLSSIKS</sequence>
<evidence type="ECO:0000313" key="8">
    <source>
        <dbReference type="Proteomes" id="UP000734854"/>
    </source>
</evidence>
<dbReference type="Proteomes" id="UP000734854">
    <property type="component" value="Unassembled WGS sequence"/>
</dbReference>
<protein>
    <recommendedName>
        <fullName evidence="4">Protein TIFY</fullName>
    </recommendedName>
    <alternativeName>
        <fullName evidence="4">Jasmonate ZIM domain-containing protein</fullName>
    </alternativeName>
</protein>
<comment type="domain">
    <text evidence="4">The jas domain is required for interaction with COI1.</text>
</comment>
<keyword evidence="8" id="KW-1185">Reference proteome</keyword>
<dbReference type="InterPro" id="IPR010399">
    <property type="entry name" value="Tify_dom"/>
</dbReference>
<dbReference type="OrthoDB" id="782771at2759"/>
<evidence type="ECO:0000313" key="7">
    <source>
        <dbReference type="EMBL" id="KAG6533574.1"/>
    </source>
</evidence>
<dbReference type="PANTHER" id="PTHR33077:SF17">
    <property type="entry name" value="PROTEIN TIFY 5B"/>
    <property type="match status" value="1"/>
</dbReference>
<dbReference type="AlphaFoldDB" id="A0A8J5I1W0"/>
<keyword evidence="4" id="KW-0539">Nucleus</keyword>
<evidence type="ECO:0000256" key="2">
    <source>
        <dbReference type="ARBA" id="ARBA00022819"/>
    </source>
</evidence>
<dbReference type="Pfam" id="PF09425">
    <property type="entry name" value="Jas_motif"/>
    <property type="match status" value="1"/>
</dbReference>
<feature type="domain" description="Tify" evidence="6">
    <location>
        <begin position="32"/>
        <end position="66"/>
    </location>
</feature>
<evidence type="ECO:0000256" key="3">
    <source>
        <dbReference type="ARBA" id="ARBA00022843"/>
    </source>
</evidence>
<comment type="similarity">
    <text evidence="1 4">Belongs to the TIFY/JAZ family.</text>
</comment>
<evidence type="ECO:0000256" key="5">
    <source>
        <dbReference type="SAM" id="MobiDB-lite"/>
    </source>
</evidence>
<dbReference type="GO" id="GO:2000022">
    <property type="term" value="P:regulation of jasmonic acid mediated signaling pathway"/>
    <property type="evidence" value="ECO:0007669"/>
    <property type="project" value="UniProtKB-UniRule"/>
</dbReference>
<dbReference type="InterPro" id="IPR040390">
    <property type="entry name" value="TIFY/JAZ"/>
</dbReference>
<dbReference type="Pfam" id="PF06200">
    <property type="entry name" value="tify"/>
    <property type="match status" value="1"/>
</dbReference>
<proteinExistence type="inferred from homology"/>
<dbReference type="GO" id="GO:0031347">
    <property type="term" value="P:regulation of defense response"/>
    <property type="evidence" value="ECO:0007669"/>
    <property type="project" value="UniProtKB-UniRule"/>
</dbReference>
<keyword evidence="2 4" id="KW-1184">Jasmonic acid signaling pathway</keyword>
<feature type="compositionally biased region" description="Basic and acidic residues" evidence="5">
    <location>
        <begin position="71"/>
        <end position="84"/>
    </location>
</feature>
<comment type="subcellular location">
    <subcellularLocation>
        <location evidence="4">Nucleus</location>
    </subcellularLocation>
</comment>
<organism evidence="7 8">
    <name type="scientific">Zingiber officinale</name>
    <name type="common">Ginger</name>
    <name type="synonym">Amomum zingiber</name>
    <dbReference type="NCBI Taxonomy" id="94328"/>
    <lineage>
        <taxon>Eukaryota</taxon>
        <taxon>Viridiplantae</taxon>
        <taxon>Streptophyta</taxon>
        <taxon>Embryophyta</taxon>
        <taxon>Tracheophyta</taxon>
        <taxon>Spermatophyta</taxon>
        <taxon>Magnoliopsida</taxon>
        <taxon>Liliopsida</taxon>
        <taxon>Zingiberales</taxon>
        <taxon>Zingiberaceae</taxon>
        <taxon>Zingiber</taxon>
    </lineage>
</organism>
<dbReference type="GO" id="GO:0009611">
    <property type="term" value="P:response to wounding"/>
    <property type="evidence" value="ECO:0007669"/>
    <property type="project" value="UniProtKB-UniRule"/>
</dbReference>
<dbReference type="InterPro" id="IPR018467">
    <property type="entry name" value="CCT_CS"/>
</dbReference>
<evidence type="ECO:0000259" key="6">
    <source>
        <dbReference type="PROSITE" id="PS51320"/>
    </source>
</evidence>
<comment type="caution">
    <text evidence="7">The sequence shown here is derived from an EMBL/GenBank/DDBJ whole genome shotgun (WGS) entry which is preliminary data.</text>
</comment>